<proteinExistence type="predicted"/>
<dbReference type="OrthoDB" id="9899647at2"/>
<dbReference type="Proteomes" id="UP000238954">
    <property type="component" value="Chromosome"/>
</dbReference>
<evidence type="ECO:0000313" key="1">
    <source>
        <dbReference type="EMBL" id="PQM29435.1"/>
    </source>
</evidence>
<gene>
    <name evidence="1" type="ORF">CVO77_00410</name>
</gene>
<accession>A0A2S8BAJ4</accession>
<dbReference type="RefSeq" id="WP_105997393.1">
    <property type="nucleotide sequence ID" value="NZ_CM009578.1"/>
</dbReference>
<keyword evidence="2" id="KW-1185">Reference proteome</keyword>
<organism evidence="1 2">
    <name type="scientific">Sphingopyxis lindanitolerans</name>
    <dbReference type="NCBI Taxonomy" id="2054227"/>
    <lineage>
        <taxon>Bacteria</taxon>
        <taxon>Pseudomonadati</taxon>
        <taxon>Pseudomonadota</taxon>
        <taxon>Alphaproteobacteria</taxon>
        <taxon>Sphingomonadales</taxon>
        <taxon>Sphingomonadaceae</taxon>
        <taxon>Sphingopyxis</taxon>
    </lineage>
</organism>
<protein>
    <submittedName>
        <fullName evidence="1">Uncharacterized protein</fullName>
    </submittedName>
</protein>
<comment type="caution">
    <text evidence="1">The sequence shown here is derived from an EMBL/GenBank/DDBJ whole genome shotgun (WGS) entry which is preliminary data.</text>
</comment>
<sequence length="68" mass="7183">MALYAVRNKATESIRLVDAPTNAAALRHVAGDEFAVTIPKSREVAKLVADGVKVEDYGEQPEAGEGEG</sequence>
<dbReference type="EMBL" id="PHFW01000001">
    <property type="protein sequence ID" value="PQM29435.1"/>
    <property type="molecule type" value="Genomic_DNA"/>
</dbReference>
<dbReference type="AlphaFoldDB" id="A0A2S8BAJ4"/>
<reference evidence="2" key="1">
    <citation type="submission" date="2017-11" db="EMBL/GenBank/DDBJ databases">
        <title>The complete genome sequence of Sphingopyxis pomeranensis sp. nov. strain WS5A3p.</title>
        <authorList>
            <person name="Kaminski M.A."/>
        </authorList>
    </citation>
    <scope>NUCLEOTIDE SEQUENCE [LARGE SCALE GENOMIC DNA]</scope>
    <source>
        <strain evidence="2">WS5A3p</strain>
    </source>
</reference>
<evidence type="ECO:0000313" key="2">
    <source>
        <dbReference type="Proteomes" id="UP000238954"/>
    </source>
</evidence>
<name>A0A2S8BAJ4_9SPHN</name>